<dbReference type="PROSITE" id="PS01320">
    <property type="entry name" value="UPF0067"/>
    <property type="match status" value="1"/>
</dbReference>
<gene>
    <name evidence="4" type="primary">YKL069W</name>
    <name evidence="4" type="ORF">CspeluHIS016_0103420</name>
</gene>
<evidence type="ECO:0000313" key="4">
    <source>
        <dbReference type="EMBL" id="GMK53756.1"/>
    </source>
</evidence>
<dbReference type="Gene3D" id="3.30.450.40">
    <property type="match status" value="1"/>
</dbReference>
<dbReference type="Gene3D" id="3.30.63.20">
    <property type="match status" value="1"/>
</dbReference>
<dbReference type="SUPFAM" id="SSF55781">
    <property type="entry name" value="GAF domain-like"/>
    <property type="match status" value="1"/>
</dbReference>
<dbReference type="SUPFAM" id="SSF46785">
    <property type="entry name" value="Winged helix' DNA-binding domain"/>
    <property type="match status" value="1"/>
</dbReference>
<evidence type="ECO:0008006" key="6">
    <source>
        <dbReference type="Google" id="ProtNLM"/>
    </source>
</evidence>
<evidence type="ECO:0000256" key="2">
    <source>
        <dbReference type="ARBA" id="ARBA00022980"/>
    </source>
</evidence>
<dbReference type="InterPro" id="IPR000614">
    <property type="entry name" value="FRMsr_CS"/>
</dbReference>
<sequence length="312" mass="34114">MPHADSSLVPEDITTKKEFYAHIHEQLRALLEGHRYWVSNLAQVSALLYHSYLGTPLYGLLEGTTPVVNWCGFYVRPAGEANLVLGPYAGRPACVTIAPKAGRGVCADAYVGEKGVVVRDVEAYPGHIACDGETKSEIVLPLRLNGVDGVVGVLDLDSTALATFDDDDLTGLEEVVRILQETTALRDRGYMPEMASLEAYATSTKMPPQVKSKAQKALAAQAGSKAGKKKKWSKGKVKDKANNAVVLDQPIFDRIMKEVPTYKIISQSVLIDRMKVNGSLARRAIAHLEKEGLIKRVVHHHAQLVYTRATKE</sequence>
<organism evidence="4 5">
    <name type="scientific">Cutaneotrichosporon spelunceum</name>
    <dbReference type="NCBI Taxonomy" id="1672016"/>
    <lineage>
        <taxon>Eukaryota</taxon>
        <taxon>Fungi</taxon>
        <taxon>Dikarya</taxon>
        <taxon>Basidiomycota</taxon>
        <taxon>Agaricomycotina</taxon>
        <taxon>Tremellomycetes</taxon>
        <taxon>Trichosporonales</taxon>
        <taxon>Trichosporonaceae</taxon>
        <taxon>Cutaneotrichosporon</taxon>
    </lineage>
</organism>
<dbReference type="GO" id="GO:1990904">
    <property type="term" value="C:ribonucleoprotein complex"/>
    <property type="evidence" value="ECO:0007669"/>
    <property type="project" value="UniProtKB-KW"/>
</dbReference>
<keyword evidence="2" id="KW-0689">Ribosomal protein</keyword>
<dbReference type="AlphaFoldDB" id="A0AAD3TMP9"/>
<reference evidence="4" key="2">
    <citation type="submission" date="2023-06" db="EMBL/GenBank/DDBJ databases">
        <authorList>
            <person name="Kobayashi Y."/>
            <person name="Kayamori A."/>
            <person name="Aoki K."/>
            <person name="Shiwa Y."/>
            <person name="Fujita N."/>
            <person name="Sugita T."/>
            <person name="Iwasaki W."/>
            <person name="Tanaka N."/>
            <person name="Takashima M."/>
        </authorList>
    </citation>
    <scope>NUCLEOTIDE SEQUENCE</scope>
    <source>
        <strain evidence="4">HIS016</strain>
    </source>
</reference>
<name>A0AAD3TMP9_9TREE</name>
<dbReference type="InterPro" id="IPR029016">
    <property type="entry name" value="GAF-like_dom_sf"/>
</dbReference>
<dbReference type="EMBL" id="BTCM01000001">
    <property type="protein sequence ID" value="GMK53756.1"/>
    <property type="molecule type" value="Genomic_DNA"/>
</dbReference>
<dbReference type="GO" id="GO:0005840">
    <property type="term" value="C:ribosome"/>
    <property type="evidence" value="ECO:0007669"/>
    <property type="project" value="UniProtKB-KW"/>
</dbReference>
<evidence type="ECO:0000256" key="1">
    <source>
        <dbReference type="ARBA" id="ARBA00009106"/>
    </source>
</evidence>
<dbReference type="InterPro" id="IPR036390">
    <property type="entry name" value="WH_DNA-bd_sf"/>
</dbReference>
<accession>A0AAD3TMP9</accession>
<dbReference type="PANTHER" id="PTHR12850">
    <property type="entry name" value="40S RIBOSOMAL PROTEIN S25"/>
    <property type="match status" value="1"/>
</dbReference>
<dbReference type="InterPro" id="IPR004977">
    <property type="entry name" value="Ribosomal_eS25"/>
</dbReference>
<proteinExistence type="inferred from homology"/>
<dbReference type="Proteomes" id="UP001222932">
    <property type="component" value="Unassembled WGS sequence"/>
</dbReference>
<reference evidence="4" key="1">
    <citation type="journal article" date="2023" name="BMC Genomics">
        <title>Chromosome-level genome assemblies of Cutaneotrichosporon spp. (Trichosporonales, Basidiomycota) reveal imbalanced evolution between nucleotide sequences and chromosome synteny.</title>
        <authorList>
            <person name="Kobayashi Y."/>
            <person name="Kayamori A."/>
            <person name="Aoki K."/>
            <person name="Shiwa Y."/>
            <person name="Matsutani M."/>
            <person name="Fujita N."/>
            <person name="Sugita T."/>
            <person name="Iwasaki W."/>
            <person name="Tanaka N."/>
            <person name="Takashima M."/>
        </authorList>
    </citation>
    <scope>NUCLEOTIDE SEQUENCE</scope>
    <source>
        <strain evidence="4">HIS016</strain>
    </source>
</reference>
<comment type="similarity">
    <text evidence="1">Belongs to the eukaryotic ribosomal protein eS25 family.</text>
</comment>
<evidence type="ECO:0000313" key="5">
    <source>
        <dbReference type="Proteomes" id="UP001222932"/>
    </source>
</evidence>
<keyword evidence="3" id="KW-0687">Ribonucleoprotein</keyword>
<dbReference type="Pfam" id="PF03297">
    <property type="entry name" value="Ribosomal_S25"/>
    <property type="match status" value="1"/>
</dbReference>
<dbReference type="FunFam" id="3.30.63.20:FF:000001">
    <property type="entry name" value="40S ribosomal protein S25"/>
    <property type="match status" value="1"/>
</dbReference>
<comment type="caution">
    <text evidence="4">The sequence shown here is derived from an EMBL/GenBank/DDBJ whole genome shotgun (WGS) entry which is preliminary data.</text>
</comment>
<keyword evidence="5" id="KW-1185">Reference proteome</keyword>
<protein>
    <recommendedName>
        <fullName evidence="6">40S ribosomal protein S25</fullName>
    </recommendedName>
</protein>
<evidence type="ECO:0000256" key="3">
    <source>
        <dbReference type="ARBA" id="ARBA00023274"/>
    </source>
</evidence>